<accession>A0A1I7U3C7</accession>
<dbReference type="Proteomes" id="UP000095282">
    <property type="component" value="Unplaced"/>
</dbReference>
<evidence type="ECO:0000313" key="2">
    <source>
        <dbReference type="WBParaSite" id="Csp11.Scaffold629.g14435.t2"/>
    </source>
</evidence>
<proteinExistence type="predicted"/>
<name>A0A1I7U3C7_9PELO</name>
<keyword evidence="1" id="KW-1185">Reference proteome</keyword>
<organism evidence="1 2">
    <name type="scientific">Caenorhabditis tropicalis</name>
    <dbReference type="NCBI Taxonomy" id="1561998"/>
    <lineage>
        <taxon>Eukaryota</taxon>
        <taxon>Metazoa</taxon>
        <taxon>Ecdysozoa</taxon>
        <taxon>Nematoda</taxon>
        <taxon>Chromadorea</taxon>
        <taxon>Rhabditida</taxon>
        <taxon>Rhabditina</taxon>
        <taxon>Rhabditomorpha</taxon>
        <taxon>Rhabditoidea</taxon>
        <taxon>Rhabditidae</taxon>
        <taxon>Peloderinae</taxon>
        <taxon>Caenorhabditis</taxon>
    </lineage>
</organism>
<reference evidence="2" key="1">
    <citation type="submission" date="2016-11" db="UniProtKB">
        <authorList>
            <consortium name="WormBaseParasite"/>
        </authorList>
    </citation>
    <scope>IDENTIFICATION</scope>
</reference>
<sequence>MHIHTHSSLLFYQRLRFLHPTHPFLREKKILIPIPSSFYQDDVLKKEMGGKKEIRSRCKTIKNFDRNNCSVPTFVLSNEDLLQSDSRQFLLKTFEIF</sequence>
<protein>
    <submittedName>
        <fullName evidence="2">Uncharacterized protein</fullName>
    </submittedName>
</protein>
<dbReference type="WBParaSite" id="Csp11.Scaffold629.g14435.t2">
    <property type="protein sequence ID" value="Csp11.Scaffold629.g14435.t2"/>
    <property type="gene ID" value="Csp11.Scaffold629.g14435"/>
</dbReference>
<evidence type="ECO:0000313" key="1">
    <source>
        <dbReference type="Proteomes" id="UP000095282"/>
    </source>
</evidence>
<dbReference type="AlphaFoldDB" id="A0A1I7U3C7"/>